<comment type="caution">
    <text evidence="3">The sequence shown here is derived from an EMBL/GenBank/DDBJ whole genome shotgun (WGS) entry which is preliminary data.</text>
</comment>
<proteinExistence type="predicted"/>
<dbReference type="Gene3D" id="3.30.565.10">
    <property type="entry name" value="Histidine kinase-like ATPase, C-terminal domain"/>
    <property type="match status" value="1"/>
</dbReference>
<name>A0ABS9VW07_9BIFI</name>
<feature type="transmembrane region" description="Helical" evidence="2">
    <location>
        <begin position="97"/>
        <end position="116"/>
    </location>
</feature>
<feature type="transmembrane region" description="Helical" evidence="2">
    <location>
        <begin position="121"/>
        <end position="139"/>
    </location>
</feature>
<evidence type="ECO:0000256" key="2">
    <source>
        <dbReference type="SAM" id="Phobius"/>
    </source>
</evidence>
<feature type="transmembrane region" description="Helical" evidence="2">
    <location>
        <begin position="61"/>
        <end position="85"/>
    </location>
</feature>
<dbReference type="RefSeq" id="WP_241513840.1">
    <property type="nucleotide sequence ID" value="NZ_JAFEJT020000027.1"/>
</dbReference>
<dbReference type="EMBL" id="JAFEJT020000027">
    <property type="protein sequence ID" value="MCH9276139.1"/>
    <property type="molecule type" value="Genomic_DNA"/>
</dbReference>
<evidence type="ECO:0000256" key="1">
    <source>
        <dbReference type="SAM" id="MobiDB-lite"/>
    </source>
</evidence>
<keyword evidence="2" id="KW-0812">Transmembrane</keyword>
<keyword evidence="4" id="KW-1185">Reference proteome</keyword>
<evidence type="ECO:0000313" key="4">
    <source>
        <dbReference type="Proteomes" id="UP000710815"/>
    </source>
</evidence>
<reference evidence="3 4" key="1">
    <citation type="journal article" date="2021" name="Environ. Microbiol.">
        <title>Genetic insights into the dark matter of the mammalian gut microbiota through targeted genome reconstruction.</title>
        <authorList>
            <person name="Lugli G.A."/>
            <person name="Alessandri G."/>
            <person name="Milani C."/>
            <person name="Viappiani A."/>
            <person name="Fontana F."/>
            <person name="Tarracchini C."/>
            <person name="Mancabelli L."/>
            <person name="Argentini C."/>
            <person name="Ruiz L."/>
            <person name="Margolles A."/>
            <person name="van Sinderen D."/>
            <person name="Turroni F."/>
            <person name="Ventura M."/>
        </authorList>
    </citation>
    <scope>NUCLEOTIDE SEQUENCE [LARGE SCALE GENOMIC DNA]</scope>
    <source>
        <strain evidence="3 4">MA1</strain>
    </source>
</reference>
<organism evidence="3 4">
    <name type="scientific">Bifidobacterium amazonense</name>
    <dbReference type="NCBI Taxonomy" id="2809027"/>
    <lineage>
        <taxon>Bacteria</taxon>
        <taxon>Bacillati</taxon>
        <taxon>Actinomycetota</taxon>
        <taxon>Actinomycetes</taxon>
        <taxon>Bifidobacteriales</taxon>
        <taxon>Bifidobacteriaceae</taxon>
        <taxon>Bifidobacterium</taxon>
    </lineage>
</organism>
<accession>A0ABS9VW07</accession>
<reference evidence="3 4" key="2">
    <citation type="journal article" date="2021" name="Syst. Appl. Microbiol.">
        <title>Phylogenetic classification of ten novel species belonging to the genus Bifidobacterium comprising B. phasiani sp. nov., B. pongonis sp. nov., B. saguinibicoloris sp. nov., B. colobi sp. nov., B. simiiventris sp. nov., B. santillanense sp. nov., B. miconis sp. nov., B. amazonense sp. nov., B. pluvialisilvae sp. nov., and B. miconisargentati sp. nov.</title>
        <authorList>
            <person name="Lugli G.A."/>
            <person name="Calvete-Torre I."/>
            <person name="Alessandri G."/>
            <person name="Milani C."/>
            <person name="Turroni F."/>
            <person name="Laiolo P."/>
            <person name="Ossiprandi M.C."/>
            <person name="Margolles A."/>
            <person name="Ruiz L."/>
            <person name="Ventura M."/>
        </authorList>
    </citation>
    <scope>NUCLEOTIDE SEQUENCE [LARGE SCALE GENOMIC DNA]</scope>
    <source>
        <strain evidence="3 4">MA1</strain>
    </source>
</reference>
<feature type="region of interest" description="Disordered" evidence="1">
    <location>
        <begin position="337"/>
        <end position="362"/>
    </location>
</feature>
<keyword evidence="2" id="KW-1133">Transmembrane helix</keyword>
<dbReference type="Proteomes" id="UP000710815">
    <property type="component" value="Unassembled WGS sequence"/>
</dbReference>
<feature type="transmembrane region" description="Helical" evidence="2">
    <location>
        <begin position="183"/>
        <end position="209"/>
    </location>
</feature>
<gene>
    <name evidence="3" type="ORF">JS533_007630</name>
</gene>
<protein>
    <recommendedName>
        <fullName evidence="5">Histidine kinase</fullName>
    </recommendedName>
</protein>
<evidence type="ECO:0000313" key="3">
    <source>
        <dbReference type="EMBL" id="MCH9276139.1"/>
    </source>
</evidence>
<dbReference type="InterPro" id="IPR036890">
    <property type="entry name" value="HATPase_C_sf"/>
</dbReference>
<keyword evidence="2" id="KW-0472">Membrane</keyword>
<sequence length="510" mass="54530">MTVTNPQPNPSNASQTARSGLRTWWREPHFLEKNTILGCTLIVFELVLFPPESPVQMLLALAWLGLVAVIPFVRGVPCAIMLLAAMAVCALLPGQGWWTSGGTAVVTALLAVGYLLPQRGAVAAVLGYAAFDAVGYAFAGTNSIGGSAIRGMIGVINDIVADDMTAIGAVPRRQDVASTLPQYSMIVLVFTFALDLMIVGFLVVFGAAFRRGDEANERAARSQRMLERITREQELAHMIHDSVANDMSTIAMLAWRAKAAIAAGTADDAADGATDGAKCGSDVNGASGGPRVSVVSDGLDEEDIADMLDAIYERSHHALDRVHEVIDVLNGRRMLEHDRNVEDGTETGPGAVSEDDGASEAAEVTGIAPFDAQVEKYVEDQDRAMARLGIRGISRVRCDATPVVPPSVRRTVMNLLEEIYANLVRHCAMHTNTAYSLFVTVDERCVRINEVNALAVESDTLTYGHRHGDGLAFQRAAVESLGGVLHASAQDGAWTVNAEIPLDRLSMLPL</sequence>
<evidence type="ECO:0008006" key="5">
    <source>
        <dbReference type="Google" id="ProtNLM"/>
    </source>
</evidence>